<reference evidence="2 3" key="1">
    <citation type="submission" date="2023-10" db="EMBL/GenBank/DDBJ databases">
        <title>Characteristics and mechanism of a salt-tolerant marine origin heterotrophic nitrifying- aerobic denitrifying bacteria Marinobacter xestospongiae HN1.</title>
        <authorList>
            <person name="Qi R."/>
        </authorList>
    </citation>
    <scope>NUCLEOTIDE SEQUENCE [LARGE SCALE GENOMIC DNA]</scope>
    <source>
        <strain evidence="2 3">HN1</strain>
    </source>
</reference>
<dbReference type="RefSeq" id="WP_316973178.1">
    <property type="nucleotide sequence ID" value="NZ_JAWIIJ010000003.1"/>
</dbReference>
<gene>
    <name evidence="2" type="ORF">RYS15_06925</name>
</gene>
<evidence type="ECO:0000256" key="1">
    <source>
        <dbReference type="SAM" id="MobiDB-lite"/>
    </source>
</evidence>
<accession>A0ABU3VW83</accession>
<protein>
    <submittedName>
        <fullName evidence="2">Uncharacterized protein</fullName>
    </submittedName>
</protein>
<name>A0ABU3VW83_9GAMM</name>
<feature type="region of interest" description="Disordered" evidence="1">
    <location>
        <begin position="187"/>
        <end position="223"/>
    </location>
</feature>
<organism evidence="2 3">
    <name type="scientific">Marinobacter xestospongiae</name>
    <dbReference type="NCBI Taxonomy" id="994319"/>
    <lineage>
        <taxon>Bacteria</taxon>
        <taxon>Pseudomonadati</taxon>
        <taxon>Pseudomonadota</taxon>
        <taxon>Gammaproteobacteria</taxon>
        <taxon>Pseudomonadales</taxon>
        <taxon>Marinobacteraceae</taxon>
        <taxon>Marinobacter</taxon>
    </lineage>
</organism>
<sequence length="223" mass="23148">MFQLIFKGECAPGTDLATARNNARSLFKASLDQVDKMFSGQRVVIRNKLDEAQAEKYRAVLAKHGMVAHVEPMAAAAPSPQPAAQSASPQPAAQPASPATSSPQPGPAQTGPAAADSAPASRPAEPAAGGEGVKVEPGDRLQVAGDKVDDILASSGLTLDPVGVDLAEVDEVEPPMFEHLDEWTIAPAGSDLAEKKDTPPPVVPDTSHLSIDKGPSDDDRKDH</sequence>
<evidence type="ECO:0000313" key="3">
    <source>
        <dbReference type="Proteomes" id="UP001269819"/>
    </source>
</evidence>
<feature type="region of interest" description="Disordered" evidence="1">
    <location>
        <begin position="74"/>
        <end position="142"/>
    </location>
</feature>
<dbReference type="EMBL" id="JAWIIJ010000003">
    <property type="protein sequence ID" value="MDV2078410.1"/>
    <property type="molecule type" value="Genomic_DNA"/>
</dbReference>
<feature type="compositionally biased region" description="Low complexity" evidence="1">
    <location>
        <begin position="74"/>
        <end position="128"/>
    </location>
</feature>
<keyword evidence="3" id="KW-1185">Reference proteome</keyword>
<evidence type="ECO:0000313" key="2">
    <source>
        <dbReference type="EMBL" id="MDV2078410.1"/>
    </source>
</evidence>
<comment type="caution">
    <text evidence="2">The sequence shown here is derived from an EMBL/GenBank/DDBJ whole genome shotgun (WGS) entry which is preliminary data.</text>
</comment>
<proteinExistence type="predicted"/>
<feature type="compositionally biased region" description="Basic and acidic residues" evidence="1">
    <location>
        <begin position="210"/>
        <end position="223"/>
    </location>
</feature>
<dbReference type="Proteomes" id="UP001269819">
    <property type="component" value="Unassembled WGS sequence"/>
</dbReference>